<dbReference type="CDD" id="cd09598">
    <property type="entry name" value="M4_like"/>
    <property type="match status" value="1"/>
</dbReference>
<evidence type="ECO:0000313" key="2">
    <source>
        <dbReference type="Proteomes" id="UP000439983"/>
    </source>
</evidence>
<dbReference type="Proteomes" id="UP000439983">
    <property type="component" value="Unassembled WGS sequence"/>
</dbReference>
<proteinExistence type="predicted"/>
<evidence type="ECO:0000313" key="1">
    <source>
        <dbReference type="EMBL" id="MQX13331.1"/>
    </source>
</evidence>
<protein>
    <recommendedName>
        <fullName evidence="3">Peptidase M4</fullName>
    </recommendedName>
</protein>
<dbReference type="SUPFAM" id="SSF55486">
    <property type="entry name" value="Metalloproteases ('zincins'), catalytic domain"/>
    <property type="match status" value="1"/>
</dbReference>
<sequence length="711" mass="80331">MSVLSTMPPRKLRIFAFDPSMGRRHETLPLNEVIVSIPWEMDKLDPGVPFVGPVGEYVEVVDFDPSLDLVYRPVNLHDPSLLADNGLRPAEWNPQFHQQMTYAVAMNTIVNFESALGRVALWAPRDRDEKGRWINPQYVQRLRIYPHALRDANAYYSPEKKALLFGYFAAGEGQSGAPAGTIIFTCLSHDIIAHETSHALLDGMHPRFSEATNPDVLALHEAFADIVAIFQHFSYPDVLKDQIARTRGDLESQNLLGQLAQEFGQVLGRGTALRDALGGWKDGIWRAHEPNPRLLRETEEVHDRGAILVAAVFRAFLSIYRARISDLLRIASSGTGILPAGALHPDLINRLAKEASKSARHILQMCIRALDYCPPVDVTFGDYLRAIITADRDLYPEDEHNYRVAVMEAFLAWGIVPRDMPIVSVQTLLWPTMAEAAADYKAAFPSLSDLKADVAYLLSRPLEMIDELKSRSDFHDSEGQKFLDGLDRTAQEIFNELNKAMGNRLPQTAKRSKSSLREILGRNLLELGLEADRKVEWLARDLYGRLFWGLITEAKNAPLRDIIRIRTDVDAPATARRSKIVDSPAIEVHSVRMAARRGNRDQMEREYVVELTQTRHGYLDPKKQEAADKGKPPRGPHDFYFRRGCTLLIDAETFEIRRVIRTPGDICDDAELERMRAYLTRQARRRENAFTAGGSKPVRPEIFAHLHRQGS</sequence>
<reference evidence="1 2" key="1">
    <citation type="journal article" date="2013" name="Genome Biol.">
        <title>Comparative genomics of the core and accessory genomes of 48 Sinorhizobium strains comprising five genospecies.</title>
        <authorList>
            <person name="Sugawara M."/>
            <person name="Epstein B."/>
            <person name="Badgley B.D."/>
            <person name="Unno T."/>
            <person name="Xu L."/>
            <person name="Reese J."/>
            <person name="Gyaneshwar P."/>
            <person name="Denny R."/>
            <person name="Mudge J."/>
            <person name="Bharti A.K."/>
            <person name="Farmer A.D."/>
            <person name="May G.D."/>
            <person name="Woodward J.E."/>
            <person name="Medigue C."/>
            <person name="Vallenet D."/>
            <person name="Lajus A."/>
            <person name="Rouy Z."/>
            <person name="Martinez-Vaz B."/>
            <person name="Tiffin P."/>
            <person name="Young N.D."/>
            <person name="Sadowsky M.J."/>
        </authorList>
    </citation>
    <scope>NUCLEOTIDE SEQUENCE [LARGE SCALE GENOMIC DNA]</scope>
    <source>
        <strain evidence="1 2">USDA4894</strain>
    </source>
</reference>
<accession>A0A6N7L651</accession>
<name>A0A6N7L651_SINTE</name>
<organism evidence="1 2">
    <name type="scientific">Sinorhizobium terangae</name>
    <dbReference type="NCBI Taxonomy" id="110322"/>
    <lineage>
        <taxon>Bacteria</taxon>
        <taxon>Pseudomonadati</taxon>
        <taxon>Pseudomonadota</taxon>
        <taxon>Alphaproteobacteria</taxon>
        <taxon>Hyphomicrobiales</taxon>
        <taxon>Rhizobiaceae</taxon>
        <taxon>Sinorhizobium/Ensifer group</taxon>
        <taxon>Sinorhizobium</taxon>
    </lineage>
</organism>
<evidence type="ECO:0008006" key="3">
    <source>
        <dbReference type="Google" id="ProtNLM"/>
    </source>
</evidence>
<gene>
    <name evidence="1" type="ORF">GHK62_00760</name>
</gene>
<comment type="caution">
    <text evidence="1">The sequence shown here is derived from an EMBL/GenBank/DDBJ whole genome shotgun (WGS) entry which is preliminary data.</text>
</comment>
<dbReference type="OrthoDB" id="178184at2"/>
<dbReference type="AlphaFoldDB" id="A0A6N7L651"/>
<keyword evidence="2" id="KW-1185">Reference proteome</keyword>
<dbReference type="EMBL" id="WITC01000007">
    <property type="protein sequence ID" value="MQX13331.1"/>
    <property type="molecule type" value="Genomic_DNA"/>
</dbReference>
<dbReference type="RefSeq" id="WP_153436463.1">
    <property type="nucleotide sequence ID" value="NZ_JACIGA010000004.1"/>
</dbReference>